<feature type="region of interest" description="Disordered" evidence="1">
    <location>
        <begin position="31"/>
        <end position="84"/>
    </location>
</feature>
<name>A0A6A4T3F2_SCOMX</name>
<dbReference type="Proteomes" id="UP000438429">
    <property type="component" value="Unassembled WGS sequence"/>
</dbReference>
<evidence type="ECO:0000313" key="3">
    <source>
        <dbReference type="Proteomes" id="UP000438429"/>
    </source>
</evidence>
<sequence length="84" mass="9293">MRSRAVRTKPSSVSAERKLLMRLDAVGLFSYGTDPHGDSETRPAPVRPRLADRHRPSDVTESAGRRVVASPERIEVSVSKHPCD</sequence>
<reference evidence="2 3" key="1">
    <citation type="submission" date="2019-06" db="EMBL/GenBank/DDBJ databases">
        <title>Draft genomes of female and male turbot (Scophthalmus maximus).</title>
        <authorList>
            <person name="Xu H."/>
            <person name="Xu X.-W."/>
            <person name="Shao C."/>
            <person name="Chen S."/>
        </authorList>
    </citation>
    <scope>NUCLEOTIDE SEQUENCE [LARGE SCALE GENOMIC DNA]</scope>
    <source>
        <strain evidence="2">Ysfricsl-2016a</strain>
        <tissue evidence="2">Blood</tissue>
    </source>
</reference>
<dbReference type="AlphaFoldDB" id="A0A6A4T3F2"/>
<feature type="compositionally biased region" description="Basic and acidic residues" evidence="1">
    <location>
        <begin position="49"/>
        <end position="58"/>
    </location>
</feature>
<dbReference type="EMBL" id="VEVO01000006">
    <property type="protein sequence ID" value="KAF0040677.1"/>
    <property type="molecule type" value="Genomic_DNA"/>
</dbReference>
<accession>A0A6A4T3F2</accession>
<evidence type="ECO:0000313" key="2">
    <source>
        <dbReference type="EMBL" id="KAF0040677.1"/>
    </source>
</evidence>
<proteinExistence type="predicted"/>
<comment type="caution">
    <text evidence="2">The sequence shown here is derived from an EMBL/GenBank/DDBJ whole genome shotgun (WGS) entry which is preliminary data.</text>
</comment>
<protein>
    <submittedName>
        <fullName evidence="2">Uncharacterized protein</fullName>
    </submittedName>
</protein>
<gene>
    <name evidence="2" type="ORF">F2P81_006575</name>
</gene>
<evidence type="ECO:0000256" key="1">
    <source>
        <dbReference type="SAM" id="MobiDB-lite"/>
    </source>
</evidence>
<organism evidence="2 3">
    <name type="scientific">Scophthalmus maximus</name>
    <name type="common">Turbot</name>
    <name type="synonym">Psetta maxima</name>
    <dbReference type="NCBI Taxonomy" id="52904"/>
    <lineage>
        <taxon>Eukaryota</taxon>
        <taxon>Metazoa</taxon>
        <taxon>Chordata</taxon>
        <taxon>Craniata</taxon>
        <taxon>Vertebrata</taxon>
        <taxon>Euteleostomi</taxon>
        <taxon>Actinopterygii</taxon>
        <taxon>Neopterygii</taxon>
        <taxon>Teleostei</taxon>
        <taxon>Neoteleostei</taxon>
        <taxon>Acanthomorphata</taxon>
        <taxon>Carangaria</taxon>
        <taxon>Pleuronectiformes</taxon>
        <taxon>Pleuronectoidei</taxon>
        <taxon>Scophthalmidae</taxon>
        <taxon>Scophthalmus</taxon>
    </lineage>
</organism>